<dbReference type="Proteomes" id="UP001597438">
    <property type="component" value="Unassembled WGS sequence"/>
</dbReference>
<comment type="caution">
    <text evidence="3">The sequence shown here is derived from an EMBL/GenBank/DDBJ whole genome shotgun (WGS) entry which is preliminary data.</text>
</comment>
<evidence type="ECO:0000313" key="3">
    <source>
        <dbReference type="EMBL" id="MFD2832392.1"/>
    </source>
</evidence>
<dbReference type="SUPFAM" id="SSF52172">
    <property type="entry name" value="CheY-like"/>
    <property type="match status" value="1"/>
</dbReference>
<evidence type="ECO:0000259" key="2">
    <source>
        <dbReference type="PROSITE" id="PS50110"/>
    </source>
</evidence>
<name>A0ABW5X0T3_9FLAO</name>
<evidence type="ECO:0000256" key="1">
    <source>
        <dbReference type="PROSITE-ProRule" id="PRU00169"/>
    </source>
</evidence>
<protein>
    <submittedName>
        <fullName evidence="3">LytR/AlgR family response regulator transcription factor</fullName>
    </submittedName>
</protein>
<organism evidence="3 4">
    <name type="scientific">Christiangramia antarctica</name>
    <dbReference type="NCBI Taxonomy" id="2058158"/>
    <lineage>
        <taxon>Bacteria</taxon>
        <taxon>Pseudomonadati</taxon>
        <taxon>Bacteroidota</taxon>
        <taxon>Flavobacteriia</taxon>
        <taxon>Flavobacteriales</taxon>
        <taxon>Flavobacteriaceae</taxon>
        <taxon>Christiangramia</taxon>
    </lineage>
</organism>
<feature type="domain" description="Response regulatory" evidence="2">
    <location>
        <begin position="4"/>
        <end position="115"/>
    </location>
</feature>
<feature type="modified residue" description="4-aspartylphosphate" evidence="1">
    <location>
        <position position="55"/>
    </location>
</feature>
<dbReference type="Pfam" id="PF00072">
    <property type="entry name" value="Response_reg"/>
    <property type="match status" value="1"/>
</dbReference>
<dbReference type="SMART" id="SM00448">
    <property type="entry name" value="REC"/>
    <property type="match status" value="1"/>
</dbReference>
<dbReference type="Pfam" id="PF04397">
    <property type="entry name" value="LytTR"/>
    <property type="match status" value="1"/>
</dbReference>
<gene>
    <name evidence="3" type="ORF">ACFSYS_03775</name>
</gene>
<dbReference type="EMBL" id="JBHUOJ010000008">
    <property type="protein sequence ID" value="MFD2832392.1"/>
    <property type="molecule type" value="Genomic_DNA"/>
</dbReference>
<keyword evidence="4" id="KW-1185">Reference proteome</keyword>
<dbReference type="SMART" id="SM00850">
    <property type="entry name" value="LytTR"/>
    <property type="match status" value="1"/>
</dbReference>
<accession>A0ABW5X0T3</accession>
<dbReference type="InterPro" id="IPR007492">
    <property type="entry name" value="LytTR_DNA-bd_dom"/>
</dbReference>
<dbReference type="InterPro" id="IPR051271">
    <property type="entry name" value="2C-system_Tx_regulators"/>
</dbReference>
<dbReference type="PANTHER" id="PTHR45526">
    <property type="entry name" value="TRANSCRIPTIONAL REGULATORY PROTEIN DPIA"/>
    <property type="match status" value="1"/>
</dbReference>
<evidence type="ECO:0000313" key="4">
    <source>
        <dbReference type="Proteomes" id="UP001597438"/>
    </source>
</evidence>
<dbReference type="Gene3D" id="3.40.50.2300">
    <property type="match status" value="1"/>
</dbReference>
<dbReference type="Gene3D" id="2.40.50.1020">
    <property type="entry name" value="LytTr DNA-binding domain"/>
    <property type="match status" value="1"/>
</dbReference>
<dbReference type="PANTHER" id="PTHR45526:SF1">
    <property type="entry name" value="TRANSCRIPTIONAL REGULATORY PROTEIN DCUR-RELATED"/>
    <property type="match status" value="1"/>
</dbReference>
<keyword evidence="1" id="KW-0597">Phosphoprotein</keyword>
<dbReference type="InterPro" id="IPR001789">
    <property type="entry name" value="Sig_transdc_resp-reg_receiver"/>
</dbReference>
<reference evidence="4" key="1">
    <citation type="journal article" date="2019" name="Int. J. Syst. Evol. Microbiol.">
        <title>The Global Catalogue of Microorganisms (GCM) 10K type strain sequencing project: providing services to taxonomists for standard genome sequencing and annotation.</title>
        <authorList>
            <consortium name="The Broad Institute Genomics Platform"/>
            <consortium name="The Broad Institute Genome Sequencing Center for Infectious Disease"/>
            <person name="Wu L."/>
            <person name="Ma J."/>
        </authorList>
    </citation>
    <scope>NUCLEOTIDE SEQUENCE [LARGE SCALE GENOMIC DNA]</scope>
    <source>
        <strain evidence="4">KCTC 52925</strain>
    </source>
</reference>
<dbReference type="RefSeq" id="WP_251741851.1">
    <property type="nucleotide sequence ID" value="NZ_JBHUOJ010000008.1"/>
</dbReference>
<dbReference type="InterPro" id="IPR011006">
    <property type="entry name" value="CheY-like_superfamily"/>
</dbReference>
<sequence length="227" mass="26082">MKLNCVIIDDEPLAIKVLLNYASQVEQLEVTGTFTNALQSLKFLQENEVDLLFLDINMPLIDGFSLLESLSKKPKVIITSAHSEYALKGFEMDVLDYMVKPISFPRFLKAVNKIRNNFNDIKISKDYIFVKVDTKKMKKIYLDEIFIVESLKDYVKIITPSKNFVVHQTLAGFTENLPKSQFIRIHRSHTISIDKVTALEGNRVEINGTKYTIGRNYLEKTRATILN</sequence>
<dbReference type="PROSITE" id="PS50110">
    <property type="entry name" value="RESPONSE_REGULATORY"/>
    <property type="match status" value="1"/>
</dbReference>
<proteinExistence type="predicted"/>